<proteinExistence type="predicted"/>
<name>A0ABU1J309_9BACL</name>
<keyword evidence="2" id="KW-0808">Transferase</keyword>
<dbReference type="EMBL" id="JAVDQH010000018">
    <property type="protein sequence ID" value="MDR6245794.1"/>
    <property type="molecule type" value="Genomic_DNA"/>
</dbReference>
<comment type="caution">
    <text evidence="2">The sequence shown here is derived from an EMBL/GenBank/DDBJ whole genome shotgun (WGS) entry which is preliminary data.</text>
</comment>
<dbReference type="PANTHER" id="PTHR21310">
    <property type="entry name" value="AMINOGLYCOSIDE PHOSPHOTRANSFERASE-RELATED-RELATED"/>
    <property type="match status" value="1"/>
</dbReference>
<sequence length="293" mass="33240">MNSILRVIEQLQLNVSTLHDVPESFSSEVYKLTLADGETVYVKIPFNRDKLHREFAILNTLQGVIPVPKVLDIWYGDEHLTGALLLSAIQGAPCTEGIGEQLAFQIGTYHAMMHEVKMPGFGVHTAGGFQQLEDNDWRLYIQRNFEAWKQPCSEVLDAELYARCVRHFDHVFYALPKVDGPCLVHMDFRPGNILVAGDRVAGIIDFESARGGSAEIDFTKVNRYLWQVYPGTRAAYIEGYETVRPMMDLEDVLAFYSFYDAFSAVVWCKSRGMEQNQRFLQESISTLRAIVGE</sequence>
<dbReference type="InterPro" id="IPR011009">
    <property type="entry name" value="Kinase-like_dom_sf"/>
</dbReference>
<dbReference type="Proteomes" id="UP001185028">
    <property type="component" value="Unassembled WGS sequence"/>
</dbReference>
<dbReference type="Gene3D" id="3.90.1200.10">
    <property type="match status" value="1"/>
</dbReference>
<evidence type="ECO:0000313" key="2">
    <source>
        <dbReference type="EMBL" id="MDR6245794.1"/>
    </source>
</evidence>
<dbReference type="Pfam" id="PF01636">
    <property type="entry name" value="APH"/>
    <property type="match status" value="1"/>
</dbReference>
<keyword evidence="2" id="KW-0418">Kinase</keyword>
<organism evidence="2 3">
    <name type="scientific">Paenibacillus hunanensis</name>
    <dbReference type="NCBI Taxonomy" id="539262"/>
    <lineage>
        <taxon>Bacteria</taxon>
        <taxon>Bacillati</taxon>
        <taxon>Bacillota</taxon>
        <taxon>Bacilli</taxon>
        <taxon>Bacillales</taxon>
        <taxon>Paenibacillaceae</taxon>
        <taxon>Paenibacillus</taxon>
    </lineage>
</organism>
<dbReference type="SUPFAM" id="SSF56112">
    <property type="entry name" value="Protein kinase-like (PK-like)"/>
    <property type="match status" value="1"/>
</dbReference>
<accession>A0ABU1J309</accession>
<keyword evidence="3" id="KW-1185">Reference proteome</keyword>
<dbReference type="PANTHER" id="PTHR21310:SF15">
    <property type="entry name" value="AMINOGLYCOSIDE PHOSPHOTRANSFERASE DOMAIN-CONTAINING PROTEIN"/>
    <property type="match status" value="1"/>
</dbReference>
<gene>
    <name evidence="2" type="ORF">JOC58_003710</name>
</gene>
<dbReference type="GO" id="GO:0016301">
    <property type="term" value="F:kinase activity"/>
    <property type="evidence" value="ECO:0007669"/>
    <property type="project" value="UniProtKB-KW"/>
</dbReference>
<reference evidence="2 3" key="1">
    <citation type="submission" date="2023-07" db="EMBL/GenBank/DDBJ databases">
        <title>Genomic Encyclopedia of Type Strains, Phase IV (KMG-IV): sequencing the most valuable type-strain genomes for metagenomic binning, comparative biology and taxonomic classification.</title>
        <authorList>
            <person name="Goeker M."/>
        </authorList>
    </citation>
    <scope>NUCLEOTIDE SEQUENCE [LARGE SCALE GENOMIC DNA]</scope>
    <source>
        <strain evidence="2 3">DSM 22170</strain>
    </source>
</reference>
<evidence type="ECO:0000259" key="1">
    <source>
        <dbReference type="Pfam" id="PF01636"/>
    </source>
</evidence>
<feature type="domain" description="Aminoglycoside phosphotransferase" evidence="1">
    <location>
        <begin position="21"/>
        <end position="244"/>
    </location>
</feature>
<protein>
    <submittedName>
        <fullName evidence="2">Ser/Thr protein kinase RdoA (MazF antagonist)</fullName>
    </submittedName>
</protein>
<dbReference type="InterPro" id="IPR002575">
    <property type="entry name" value="Aminoglycoside_PTrfase"/>
</dbReference>
<dbReference type="InterPro" id="IPR051678">
    <property type="entry name" value="AGP_Transferase"/>
</dbReference>
<evidence type="ECO:0000313" key="3">
    <source>
        <dbReference type="Proteomes" id="UP001185028"/>
    </source>
</evidence>
<dbReference type="Gene3D" id="3.30.200.20">
    <property type="entry name" value="Phosphorylase Kinase, domain 1"/>
    <property type="match status" value="1"/>
</dbReference>
<dbReference type="RefSeq" id="WP_188776027.1">
    <property type="nucleotide sequence ID" value="NZ_BMMB01000005.1"/>
</dbReference>